<feature type="transmembrane region" description="Helical" evidence="6">
    <location>
        <begin position="253"/>
        <end position="271"/>
    </location>
</feature>
<evidence type="ECO:0000256" key="3">
    <source>
        <dbReference type="ARBA" id="ARBA00022692"/>
    </source>
</evidence>
<dbReference type="OrthoDB" id="528320at2"/>
<dbReference type="Pfam" id="PF01925">
    <property type="entry name" value="TauE"/>
    <property type="match status" value="1"/>
</dbReference>
<comment type="similarity">
    <text evidence="2 6">Belongs to the 4-toluene sulfonate uptake permease (TSUP) (TC 2.A.102) family.</text>
</comment>
<dbReference type="InterPro" id="IPR002781">
    <property type="entry name" value="TM_pro_TauE-like"/>
</dbReference>
<feature type="transmembrane region" description="Helical" evidence="6">
    <location>
        <begin position="139"/>
        <end position="170"/>
    </location>
</feature>
<gene>
    <name evidence="8" type="ORF">BCL67_12813</name>
</gene>
<feature type="transmembrane region" description="Helical" evidence="6">
    <location>
        <begin position="190"/>
        <end position="217"/>
    </location>
</feature>
<name>A0A2T0YB15_9MICC</name>
<dbReference type="PANTHER" id="PTHR43701:SF2">
    <property type="entry name" value="MEMBRANE TRANSPORTER PROTEIN YJNA-RELATED"/>
    <property type="match status" value="1"/>
</dbReference>
<evidence type="ECO:0000256" key="7">
    <source>
        <dbReference type="SAM" id="MobiDB-lite"/>
    </source>
</evidence>
<keyword evidence="6" id="KW-1003">Cell membrane</keyword>
<dbReference type="InterPro" id="IPR051598">
    <property type="entry name" value="TSUP/Inactive_protease-like"/>
</dbReference>
<feature type="transmembrane region" description="Helical" evidence="6">
    <location>
        <begin position="75"/>
        <end position="93"/>
    </location>
</feature>
<evidence type="ECO:0000256" key="6">
    <source>
        <dbReference type="RuleBase" id="RU363041"/>
    </source>
</evidence>
<keyword evidence="5 6" id="KW-0472">Membrane</keyword>
<sequence length="317" mass="32408">MSGGLILAMVLAVGIGLSLGLLGGGGTILAVPLLTYVAGFPAHEAIAASMFIIGITSAVSVIPHARRGNVQWRTGFIFGAAAMAGAFGGGLLGSQLPSVVLMVAFGIMMVATALAMILDRRAKASGGPKKKLPLGKIIIEGLVVGLVTGMVGAGGGFLVVPALVLLGGLSMPAAVGTSLLIISMKSFTGLAGYLTSVSIDWVPVLMITAITVVGALIGSALGKHVPEKALKKAFGYLVLAMGIVVFLQELPLAYGVSAAVLILAVLVILLYRRRKAGRRATTEHEPRSEPVTAGSSTSSPDELTRRRDLHRGPKGTR</sequence>
<evidence type="ECO:0000256" key="5">
    <source>
        <dbReference type="ARBA" id="ARBA00023136"/>
    </source>
</evidence>
<dbReference type="Proteomes" id="UP000238217">
    <property type="component" value="Unassembled WGS sequence"/>
</dbReference>
<keyword evidence="3 6" id="KW-0812">Transmembrane</keyword>
<evidence type="ECO:0000313" key="8">
    <source>
        <dbReference type="EMBL" id="PRZ11878.1"/>
    </source>
</evidence>
<protein>
    <recommendedName>
        <fullName evidence="6">Probable membrane transporter protein</fullName>
    </recommendedName>
</protein>
<dbReference type="GO" id="GO:0005886">
    <property type="term" value="C:plasma membrane"/>
    <property type="evidence" value="ECO:0007669"/>
    <property type="project" value="UniProtKB-SubCell"/>
</dbReference>
<dbReference type="AlphaFoldDB" id="A0A2T0YB15"/>
<evidence type="ECO:0000313" key="9">
    <source>
        <dbReference type="Proteomes" id="UP000238217"/>
    </source>
</evidence>
<feature type="region of interest" description="Disordered" evidence="7">
    <location>
        <begin position="279"/>
        <end position="317"/>
    </location>
</feature>
<evidence type="ECO:0000256" key="4">
    <source>
        <dbReference type="ARBA" id="ARBA00022989"/>
    </source>
</evidence>
<feature type="transmembrane region" description="Helical" evidence="6">
    <location>
        <begin position="229"/>
        <end position="247"/>
    </location>
</feature>
<dbReference type="PANTHER" id="PTHR43701">
    <property type="entry name" value="MEMBRANE TRANSPORTER PROTEIN MJ0441-RELATED"/>
    <property type="match status" value="1"/>
</dbReference>
<evidence type="ECO:0000256" key="2">
    <source>
        <dbReference type="ARBA" id="ARBA00009142"/>
    </source>
</evidence>
<comment type="subcellular location">
    <subcellularLocation>
        <location evidence="6">Cell membrane</location>
        <topology evidence="6">Multi-pass membrane protein</topology>
    </subcellularLocation>
    <subcellularLocation>
        <location evidence="1">Membrane</location>
        <topology evidence="1">Multi-pass membrane protein</topology>
    </subcellularLocation>
</comment>
<accession>A0A2T0YB15</accession>
<evidence type="ECO:0000256" key="1">
    <source>
        <dbReference type="ARBA" id="ARBA00004141"/>
    </source>
</evidence>
<proteinExistence type="inferred from homology"/>
<dbReference type="EMBL" id="PVTY01000028">
    <property type="protein sequence ID" value="PRZ11878.1"/>
    <property type="molecule type" value="Genomic_DNA"/>
</dbReference>
<feature type="transmembrane region" description="Helical" evidence="6">
    <location>
        <begin position="99"/>
        <end position="118"/>
    </location>
</feature>
<comment type="caution">
    <text evidence="8">The sequence shown here is derived from an EMBL/GenBank/DDBJ whole genome shotgun (WGS) entry which is preliminary data.</text>
</comment>
<reference evidence="8 9" key="1">
    <citation type="submission" date="2018-03" db="EMBL/GenBank/DDBJ databases">
        <title>Comparative analysis of microorganisms from saline springs in Andes Mountain Range, Colombia.</title>
        <authorList>
            <person name="Rubin E."/>
        </authorList>
    </citation>
    <scope>NUCLEOTIDE SEQUENCE [LARGE SCALE GENOMIC DNA]</scope>
    <source>
        <strain evidence="8 9">CG 35</strain>
    </source>
</reference>
<keyword evidence="4 6" id="KW-1133">Transmembrane helix</keyword>
<dbReference type="RefSeq" id="WP_106124069.1">
    <property type="nucleotide sequence ID" value="NZ_PVTY01000028.1"/>
</dbReference>
<organism evidence="8 9">
    <name type="scientific">Nesterenkonia sandarakina</name>
    <dbReference type="NCBI Taxonomy" id="272918"/>
    <lineage>
        <taxon>Bacteria</taxon>
        <taxon>Bacillati</taxon>
        <taxon>Actinomycetota</taxon>
        <taxon>Actinomycetes</taxon>
        <taxon>Micrococcales</taxon>
        <taxon>Micrococcaceae</taxon>
        <taxon>Nesterenkonia</taxon>
    </lineage>
</organism>
<feature type="compositionally biased region" description="Basic residues" evidence="7">
    <location>
        <begin position="307"/>
        <end position="317"/>
    </location>
</feature>
<keyword evidence="9" id="KW-1185">Reference proteome</keyword>